<comment type="similarity">
    <text evidence="13 19">Belongs to the ThiI family.</text>
</comment>
<evidence type="ECO:0000256" key="2">
    <source>
        <dbReference type="ARBA" id="ARBA00004948"/>
    </source>
</evidence>
<dbReference type="PANTHER" id="PTHR43209:SF1">
    <property type="entry name" value="TRNA SULFURTRANSFERASE"/>
    <property type="match status" value="1"/>
</dbReference>
<keyword evidence="4 19" id="KW-0820">tRNA-binding</keyword>
<evidence type="ECO:0000256" key="10">
    <source>
        <dbReference type="ARBA" id="ARBA00050570"/>
    </source>
</evidence>
<evidence type="ECO:0000256" key="9">
    <source>
        <dbReference type="ARBA" id="ARBA00022977"/>
    </source>
</evidence>
<comment type="catalytic activity">
    <reaction evidence="11 19">
        <text>[ThiS sulfur-carrier protein]-C-terminal Gly-Gly-AMP + S-sulfanyl-L-cysteinyl-[cysteine desulfurase] + AH2 = [ThiS sulfur-carrier protein]-C-terminal-Gly-aminoethanethioate + L-cysteinyl-[cysteine desulfurase] + A + AMP + 2 H(+)</text>
        <dbReference type="Rhea" id="RHEA:43340"/>
        <dbReference type="Rhea" id="RHEA-COMP:12157"/>
        <dbReference type="Rhea" id="RHEA-COMP:12158"/>
        <dbReference type="Rhea" id="RHEA-COMP:12910"/>
        <dbReference type="Rhea" id="RHEA-COMP:19908"/>
        <dbReference type="ChEBI" id="CHEBI:13193"/>
        <dbReference type="ChEBI" id="CHEBI:15378"/>
        <dbReference type="ChEBI" id="CHEBI:17499"/>
        <dbReference type="ChEBI" id="CHEBI:29950"/>
        <dbReference type="ChEBI" id="CHEBI:61963"/>
        <dbReference type="ChEBI" id="CHEBI:90618"/>
        <dbReference type="ChEBI" id="CHEBI:232372"/>
        <dbReference type="ChEBI" id="CHEBI:456215"/>
    </reaction>
</comment>
<evidence type="ECO:0000256" key="4">
    <source>
        <dbReference type="ARBA" id="ARBA00022555"/>
    </source>
</evidence>
<dbReference type="Pfam" id="PF02926">
    <property type="entry name" value="THUMP"/>
    <property type="match status" value="1"/>
</dbReference>
<protein>
    <recommendedName>
        <fullName evidence="15 19">Probable tRNA sulfurtransferase</fullName>
        <ecNumber evidence="14 19">2.8.1.4</ecNumber>
    </recommendedName>
    <alternativeName>
        <fullName evidence="16 19">Sulfur carrier protein ThiS sulfurtransferase</fullName>
    </alternativeName>
    <alternativeName>
        <fullName evidence="17 19">Thiamine biosynthesis protein ThiI</fullName>
    </alternativeName>
    <alternativeName>
        <fullName evidence="18 19">tRNA 4-thiouridine synthase</fullName>
    </alternativeName>
</protein>
<name>A0A0M1P2A0_9BACL</name>
<dbReference type="SUPFAM" id="SSF143437">
    <property type="entry name" value="THUMP domain-like"/>
    <property type="match status" value="1"/>
</dbReference>
<evidence type="ECO:0000256" key="13">
    <source>
        <dbReference type="ARBA" id="ARBA00061472"/>
    </source>
</evidence>
<keyword evidence="6 19" id="KW-0547">Nucleotide-binding</keyword>
<comment type="caution">
    <text evidence="21">The sequence shown here is derived from an EMBL/GenBank/DDBJ whole genome shotgun (WGS) entry which is preliminary data.</text>
</comment>
<evidence type="ECO:0000256" key="14">
    <source>
        <dbReference type="ARBA" id="ARBA00066827"/>
    </source>
</evidence>
<dbReference type="CDD" id="cd01712">
    <property type="entry name" value="PPase_ThiI"/>
    <property type="match status" value="1"/>
</dbReference>
<dbReference type="GO" id="GO:0052837">
    <property type="term" value="P:thiazole biosynthetic process"/>
    <property type="evidence" value="ECO:0007669"/>
    <property type="project" value="TreeGrafter"/>
</dbReference>
<evidence type="ECO:0000256" key="8">
    <source>
        <dbReference type="ARBA" id="ARBA00022884"/>
    </source>
</evidence>
<dbReference type="InterPro" id="IPR020536">
    <property type="entry name" value="ThiI_AANH"/>
</dbReference>
<dbReference type="GO" id="GO:0009228">
    <property type="term" value="P:thiamine biosynthetic process"/>
    <property type="evidence" value="ECO:0007669"/>
    <property type="project" value="UniProtKB-KW"/>
</dbReference>
<comment type="subcellular location">
    <subcellularLocation>
        <location evidence="1 19">Cytoplasm</location>
    </subcellularLocation>
</comment>
<dbReference type="Pfam" id="PF02568">
    <property type="entry name" value="ThiI"/>
    <property type="match status" value="1"/>
</dbReference>
<dbReference type="InterPro" id="IPR049961">
    <property type="entry name" value="ThiI_N"/>
</dbReference>
<evidence type="ECO:0000313" key="21">
    <source>
        <dbReference type="EMBL" id="KOR88400.1"/>
    </source>
</evidence>
<dbReference type="InterPro" id="IPR003720">
    <property type="entry name" value="tRNA_STrfase"/>
</dbReference>
<evidence type="ECO:0000256" key="15">
    <source>
        <dbReference type="ARBA" id="ARBA00071867"/>
    </source>
</evidence>
<comment type="function">
    <text evidence="12 19">Catalyzes the ATP-dependent transfer of a sulfur to tRNA to produce 4-thiouridine in position 8 of tRNAs, which functions as a near-UV photosensor. Also catalyzes the transfer of sulfur to the sulfur carrier protein ThiS, forming ThiS-thiocarboxylate. This is a step in the synthesis of thiazole, in the thiamine biosynthesis pathway. The sulfur is donated as persulfide by IscS.</text>
</comment>
<evidence type="ECO:0000256" key="7">
    <source>
        <dbReference type="ARBA" id="ARBA00022840"/>
    </source>
</evidence>
<dbReference type="SMART" id="SM00981">
    <property type="entry name" value="THUMP"/>
    <property type="match status" value="1"/>
</dbReference>
<dbReference type="OrthoDB" id="9773948at2"/>
<evidence type="ECO:0000256" key="18">
    <source>
        <dbReference type="ARBA" id="ARBA00080570"/>
    </source>
</evidence>
<dbReference type="GO" id="GO:0000049">
    <property type="term" value="F:tRNA binding"/>
    <property type="evidence" value="ECO:0007669"/>
    <property type="project" value="UniProtKB-UniRule"/>
</dbReference>
<dbReference type="GO" id="GO:0005829">
    <property type="term" value="C:cytosol"/>
    <property type="evidence" value="ECO:0007669"/>
    <property type="project" value="TreeGrafter"/>
</dbReference>
<dbReference type="GO" id="GO:0005524">
    <property type="term" value="F:ATP binding"/>
    <property type="evidence" value="ECO:0007669"/>
    <property type="project" value="UniProtKB-UniRule"/>
</dbReference>
<dbReference type="PROSITE" id="PS51165">
    <property type="entry name" value="THUMP"/>
    <property type="match status" value="1"/>
</dbReference>
<evidence type="ECO:0000256" key="16">
    <source>
        <dbReference type="ARBA" id="ARBA00075337"/>
    </source>
</evidence>
<dbReference type="InterPro" id="IPR014729">
    <property type="entry name" value="Rossmann-like_a/b/a_fold"/>
</dbReference>
<dbReference type="UniPathway" id="UPA00060"/>
<evidence type="ECO:0000256" key="6">
    <source>
        <dbReference type="ARBA" id="ARBA00022741"/>
    </source>
</evidence>
<dbReference type="PANTHER" id="PTHR43209">
    <property type="entry name" value="TRNA SULFURTRANSFERASE"/>
    <property type="match status" value="1"/>
</dbReference>
<feature type="domain" description="THUMP" evidence="20">
    <location>
        <begin position="60"/>
        <end position="166"/>
    </location>
</feature>
<comment type="pathway">
    <text evidence="2 19">Cofactor biosynthesis; thiamine diphosphate biosynthesis.</text>
</comment>
<dbReference type="Pfam" id="PF22025">
    <property type="entry name" value="ThiI_fer"/>
    <property type="match status" value="1"/>
</dbReference>
<dbReference type="CDD" id="cd11716">
    <property type="entry name" value="THUMP_ThiI"/>
    <property type="match status" value="1"/>
</dbReference>
<dbReference type="GO" id="GO:0004810">
    <property type="term" value="F:CCA tRNA nucleotidyltransferase activity"/>
    <property type="evidence" value="ECO:0007669"/>
    <property type="project" value="InterPro"/>
</dbReference>
<evidence type="ECO:0000256" key="1">
    <source>
        <dbReference type="ARBA" id="ARBA00004496"/>
    </source>
</evidence>
<dbReference type="Proteomes" id="UP000036932">
    <property type="component" value="Unassembled WGS sequence"/>
</dbReference>
<dbReference type="GO" id="GO:0140741">
    <property type="term" value="F:tRNA-uracil-4 sulfurtransferase activity"/>
    <property type="evidence" value="ECO:0007669"/>
    <property type="project" value="UniProtKB-EC"/>
</dbReference>
<dbReference type="AlphaFoldDB" id="A0A0M1P2A0"/>
<proteinExistence type="inferred from homology"/>
<evidence type="ECO:0000256" key="19">
    <source>
        <dbReference type="HAMAP-Rule" id="MF_00021"/>
    </source>
</evidence>
<evidence type="ECO:0000256" key="5">
    <source>
        <dbReference type="ARBA" id="ARBA00022679"/>
    </source>
</evidence>
<evidence type="ECO:0000256" key="12">
    <source>
        <dbReference type="ARBA" id="ARBA00058382"/>
    </source>
</evidence>
<evidence type="ECO:0000256" key="11">
    <source>
        <dbReference type="ARBA" id="ARBA00052330"/>
    </source>
</evidence>
<evidence type="ECO:0000313" key="22">
    <source>
        <dbReference type="Proteomes" id="UP000036932"/>
    </source>
</evidence>
<sequence length="412" mass="46144">MTYDMLLLRFGEFTLKGKNRSRFEKSVLSHIRRVLKPFPNAVIIKEYGRMYVELNGESPEALIQVLKKVFGLVSISPVRVCPSELDRIIETAVHMVGQRNLADQVTFKVHARRVWKQFPHSSQEMNHLVGSPLLRTYPQLKVQVKQPDMELRVEIRENGTYVYYEVIPGAGGYPLGTNGKAMLLLSGGIDSPVAGWSAMRRGLEIECVHFYSFPYTSQLAKEKVMELTRLLSGYTGRIKLHLVPFTDVQTSFVSIGQDNLMITFMRRAMLRIASALAEREGALAIVTGDSLGQVASQTLPSMNVIGRATELPLLRPLVMMDKNDIINIAKDIGTYETSILPYEDCCTLFVPKSPTTNPNLKIVEKVEASLTDLPGLIEAAIQNTETVIIRPDSKIGELEAKSEGQVINEDWF</sequence>
<feature type="binding site" evidence="19">
    <location>
        <begin position="209"/>
        <end position="210"/>
    </location>
    <ligand>
        <name>ATP</name>
        <dbReference type="ChEBI" id="CHEBI:30616"/>
    </ligand>
</feature>
<keyword evidence="8 19" id="KW-0694">RNA-binding</keyword>
<dbReference type="InterPro" id="IPR054173">
    <property type="entry name" value="ThiI_fer"/>
</dbReference>
<feature type="binding site" evidence="19">
    <location>
        <position position="288"/>
    </location>
    <ligand>
        <name>ATP</name>
        <dbReference type="ChEBI" id="CHEBI:30616"/>
    </ligand>
</feature>
<comment type="catalytic activity">
    <reaction evidence="10 19">
        <text>[ThiI sulfur-carrier protein]-S-sulfanyl-L-cysteine + a uridine in tRNA + 2 reduced [2Fe-2S]-[ferredoxin] + ATP + H(+) = [ThiI sulfur-carrier protein]-L-cysteine + a 4-thiouridine in tRNA + 2 oxidized [2Fe-2S]-[ferredoxin] + AMP + diphosphate</text>
        <dbReference type="Rhea" id="RHEA:24176"/>
        <dbReference type="Rhea" id="RHEA-COMP:10000"/>
        <dbReference type="Rhea" id="RHEA-COMP:10001"/>
        <dbReference type="Rhea" id="RHEA-COMP:13337"/>
        <dbReference type="Rhea" id="RHEA-COMP:13338"/>
        <dbReference type="Rhea" id="RHEA-COMP:13339"/>
        <dbReference type="Rhea" id="RHEA-COMP:13340"/>
        <dbReference type="ChEBI" id="CHEBI:15378"/>
        <dbReference type="ChEBI" id="CHEBI:29950"/>
        <dbReference type="ChEBI" id="CHEBI:30616"/>
        <dbReference type="ChEBI" id="CHEBI:33019"/>
        <dbReference type="ChEBI" id="CHEBI:33737"/>
        <dbReference type="ChEBI" id="CHEBI:33738"/>
        <dbReference type="ChEBI" id="CHEBI:61963"/>
        <dbReference type="ChEBI" id="CHEBI:65315"/>
        <dbReference type="ChEBI" id="CHEBI:136798"/>
        <dbReference type="ChEBI" id="CHEBI:456215"/>
        <dbReference type="EC" id="2.8.1.4"/>
    </reaction>
</comment>
<dbReference type="GO" id="GO:0002937">
    <property type="term" value="P:tRNA 4-thiouridine biosynthesis"/>
    <property type="evidence" value="ECO:0007669"/>
    <property type="project" value="TreeGrafter"/>
</dbReference>
<gene>
    <name evidence="19" type="primary">thiI</name>
    <name evidence="21" type="ORF">AM231_04035</name>
</gene>
<keyword evidence="3 19" id="KW-0963">Cytoplasm</keyword>
<dbReference type="PATRIC" id="fig|1705565.3.peg.2687"/>
<dbReference type="Gene3D" id="3.30.2130.30">
    <property type="match status" value="1"/>
</dbReference>
<feature type="binding site" evidence="19">
    <location>
        <position position="266"/>
    </location>
    <ligand>
        <name>ATP</name>
        <dbReference type="ChEBI" id="CHEBI:30616"/>
    </ligand>
</feature>
<dbReference type="InterPro" id="IPR004114">
    <property type="entry name" value="THUMP_dom"/>
</dbReference>
<evidence type="ECO:0000256" key="17">
    <source>
        <dbReference type="ARBA" id="ARBA00077849"/>
    </source>
</evidence>
<dbReference type="NCBIfam" id="TIGR00342">
    <property type="entry name" value="tRNA uracil 4-sulfurtransferase ThiI"/>
    <property type="match status" value="1"/>
</dbReference>
<feature type="binding site" evidence="19">
    <location>
        <position position="297"/>
    </location>
    <ligand>
        <name>ATP</name>
        <dbReference type="ChEBI" id="CHEBI:30616"/>
    </ligand>
</feature>
<dbReference type="Gene3D" id="3.40.50.620">
    <property type="entry name" value="HUPs"/>
    <property type="match status" value="1"/>
</dbReference>
<dbReference type="EC" id="2.8.1.4" evidence="14 19"/>
<keyword evidence="22" id="KW-1185">Reference proteome</keyword>
<reference evidence="22" key="1">
    <citation type="submission" date="2015-08" db="EMBL/GenBank/DDBJ databases">
        <title>Genome sequencing project for genomic taxonomy and phylogenomics of Bacillus-like bacteria.</title>
        <authorList>
            <person name="Liu B."/>
            <person name="Wang J."/>
            <person name="Zhu Y."/>
            <person name="Liu G."/>
            <person name="Chen Q."/>
            <person name="Chen Z."/>
            <person name="Lan J."/>
            <person name="Che J."/>
            <person name="Ge C."/>
            <person name="Shi H."/>
            <person name="Pan Z."/>
            <person name="Liu X."/>
        </authorList>
    </citation>
    <scope>NUCLEOTIDE SEQUENCE [LARGE SCALE GENOMIC DNA]</scope>
    <source>
        <strain evidence="22">FJAT-22460</strain>
    </source>
</reference>
<dbReference type="HAMAP" id="MF_00021">
    <property type="entry name" value="ThiI"/>
    <property type="match status" value="1"/>
</dbReference>
<accession>A0A0M1P2A0</accession>
<keyword evidence="7 19" id="KW-0067">ATP-binding</keyword>
<organism evidence="21 22">
    <name type="scientific">Paenibacillus solani</name>
    <dbReference type="NCBI Taxonomy" id="1705565"/>
    <lineage>
        <taxon>Bacteria</taxon>
        <taxon>Bacillati</taxon>
        <taxon>Bacillota</taxon>
        <taxon>Bacilli</taxon>
        <taxon>Bacillales</taxon>
        <taxon>Paenibacillaceae</taxon>
        <taxon>Paenibacillus</taxon>
    </lineage>
</organism>
<dbReference type="RefSeq" id="WP_054401422.1">
    <property type="nucleotide sequence ID" value="NZ_LIUT01000001.1"/>
</dbReference>
<evidence type="ECO:0000259" key="20">
    <source>
        <dbReference type="PROSITE" id="PS51165"/>
    </source>
</evidence>
<feature type="binding site" evidence="19">
    <location>
        <begin position="184"/>
        <end position="185"/>
    </location>
    <ligand>
        <name>ATP</name>
        <dbReference type="ChEBI" id="CHEBI:30616"/>
    </ligand>
</feature>
<dbReference type="EMBL" id="LIUT01000001">
    <property type="protein sequence ID" value="KOR88400.1"/>
    <property type="molecule type" value="Genomic_DNA"/>
</dbReference>
<dbReference type="InterPro" id="IPR050102">
    <property type="entry name" value="tRNA_sulfurtransferase_ThiI"/>
</dbReference>
<keyword evidence="9 19" id="KW-0784">Thiamine biosynthesis</keyword>
<dbReference type="SUPFAM" id="SSF52402">
    <property type="entry name" value="Adenine nucleotide alpha hydrolases-like"/>
    <property type="match status" value="1"/>
</dbReference>
<keyword evidence="5 19" id="KW-0808">Transferase</keyword>
<dbReference type="GO" id="GO:0009229">
    <property type="term" value="P:thiamine diphosphate biosynthetic process"/>
    <property type="evidence" value="ECO:0007669"/>
    <property type="project" value="UniProtKB-UniRule"/>
</dbReference>
<dbReference type="FunFam" id="3.40.50.620:FF:000053">
    <property type="entry name" value="Probable tRNA sulfurtransferase"/>
    <property type="match status" value="1"/>
</dbReference>
<evidence type="ECO:0000256" key="3">
    <source>
        <dbReference type="ARBA" id="ARBA00022490"/>
    </source>
</evidence>
<dbReference type="InterPro" id="IPR049962">
    <property type="entry name" value="THUMP_ThiI"/>
</dbReference>